<keyword evidence="2" id="KW-1185">Reference proteome</keyword>
<sequence>EIINNKSLFKILKQNQIFSKEDRIFYIILVLLKYYDLNLNLNLNTLSSILNISRRTLSEDLISVKKSLKFYQLDISSIPSKGVSISGNISNIKGCFLSYIFKFLVEFEELPPLISEDYLSFFQQKISEKTIHEIDYFLYAFDLDIFGNNKKLLNSIYQIYLDENCSEDISTLSLEEFKKYFSDIFSLKHIEKAYTFFKTSTLGKFPLKDINIFIITLKFCAGILKETNIYLDKEYCNLINIFSKFISINCSQKIYFERFSNRIHIASKESSFLSLYDLSFLSLNLNNKAKNECYHLFLELRKIYPNIQFSNIIFLYLLNLNKNTFSEVENTIVVFRDLPRFLHPVIKNLFLLKENIHISHFIKYYELDTYLLHEEVSLVITFENLNSNYPFIKYYPLPI</sequence>
<name>U7V237_9FUSO</name>
<dbReference type="EMBL" id="AXZF01000161">
    <property type="protein sequence ID" value="ERT65762.1"/>
    <property type="molecule type" value="Genomic_DNA"/>
</dbReference>
<dbReference type="RefSeq" id="WP_023052285.1">
    <property type="nucleotide sequence ID" value="NZ_KI518135.1"/>
</dbReference>
<gene>
    <name evidence="1" type="ORF">HMPREF0202_02757</name>
</gene>
<evidence type="ECO:0000313" key="1">
    <source>
        <dbReference type="EMBL" id="ERT65762.1"/>
    </source>
</evidence>
<dbReference type="HOGENOM" id="CLU_691723_0_0_0"/>
<reference evidence="1 2" key="1">
    <citation type="submission" date="2013-08" db="EMBL/GenBank/DDBJ databases">
        <authorList>
            <person name="Weinstock G."/>
            <person name="Sodergren E."/>
            <person name="Wylie T."/>
            <person name="Fulton L."/>
            <person name="Fulton R."/>
            <person name="Fronick C."/>
            <person name="O'Laughlin M."/>
            <person name="Godfrey J."/>
            <person name="Miner T."/>
            <person name="Herter B."/>
            <person name="Appelbaum E."/>
            <person name="Cordes M."/>
            <person name="Lek S."/>
            <person name="Wollam A."/>
            <person name="Pepin K.H."/>
            <person name="Palsikar V.B."/>
            <person name="Mitreva M."/>
            <person name="Wilson R.K."/>
        </authorList>
    </citation>
    <scope>NUCLEOTIDE SEQUENCE [LARGE SCALE GENOMIC DNA]</scope>
    <source>
        <strain evidence="1 2">ATCC BAA-474</strain>
    </source>
</reference>
<dbReference type="Proteomes" id="UP000017081">
    <property type="component" value="Unassembled WGS sequence"/>
</dbReference>
<comment type="caution">
    <text evidence="1">The sequence shown here is derived from an EMBL/GenBank/DDBJ whole genome shotgun (WGS) entry which is preliminary data.</text>
</comment>
<dbReference type="AlphaFoldDB" id="U7V237"/>
<proteinExistence type="predicted"/>
<feature type="non-terminal residue" evidence="1">
    <location>
        <position position="1"/>
    </location>
</feature>
<evidence type="ECO:0000313" key="2">
    <source>
        <dbReference type="Proteomes" id="UP000017081"/>
    </source>
</evidence>
<accession>U7V237</accession>
<organism evidence="1 2">
    <name type="scientific">Cetobacterium somerae ATCC BAA-474</name>
    <dbReference type="NCBI Taxonomy" id="1319815"/>
    <lineage>
        <taxon>Bacteria</taxon>
        <taxon>Fusobacteriati</taxon>
        <taxon>Fusobacteriota</taxon>
        <taxon>Fusobacteriia</taxon>
        <taxon>Fusobacteriales</taxon>
        <taxon>Fusobacteriaceae</taxon>
        <taxon>Cetobacterium</taxon>
    </lineage>
</organism>
<evidence type="ECO:0008006" key="3">
    <source>
        <dbReference type="Google" id="ProtNLM"/>
    </source>
</evidence>
<protein>
    <recommendedName>
        <fullName evidence="3">Mga helix-turn-helix domain-containing protein</fullName>
    </recommendedName>
</protein>